<protein>
    <recommendedName>
        <fullName evidence="3">AraC family transcriptional regulator</fullName>
    </recommendedName>
</protein>
<evidence type="ECO:0008006" key="3">
    <source>
        <dbReference type="Google" id="ProtNLM"/>
    </source>
</evidence>
<reference evidence="1 2" key="1">
    <citation type="journal article" date="2019" name="Int. J. Syst. Evol. Microbiol.">
        <title>The Global Catalogue of Microorganisms (GCM) 10K type strain sequencing project: providing services to taxonomists for standard genome sequencing and annotation.</title>
        <authorList>
            <consortium name="The Broad Institute Genomics Platform"/>
            <consortium name="The Broad Institute Genome Sequencing Center for Infectious Disease"/>
            <person name="Wu L."/>
            <person name="Ma J."/>
        </authorList>
    </citation>
    <scope>NUCLEOTIDE SEQUENCE [LARGE SCALE GENOMIC DNA]</scope>
    <source>
        <strain evidence="1 2">JCM 10649</strain>
    </source>
</reference>
<evidence type="ECO:0000313" key="1">
    <source>
        <dbReference type="EMBL" id="GAA0441638.1"/>
    </source>
</evidence>
<gene>
    <name evidence="1" type="ORF">GCM10009544_00310</name>
</gene>
<keyword evidence="2" id="KW-1185">Reference proteome</keyword>
<proteinExistence type="predicted"/>
<dbReference type="EMBL" id="BAAAHB010000001">
    <property type="protein sequence ID" value="GAA0441638.1"/>
    <property type="molecule type" value="Genomic_DNA"/>
</dbReference>
<name>A0ABN0ZAM8_9ACTN</name>
<dbReference type="Proteomes" id="UP001499895">
    <property type="component" value="Unassembled WGS sequence"/>
</dbReference>
<evidence type="ECO:0000313" key="2">
    <source>
        <dbReference type="Proteomes" id="UP001499895"/>
    </source>
</evidence>
<accession>A0ABN0ZAM8</accession>
<comment type="caution">
    <text evidence="1">The sequence shown here is derived from an EMBL/GenBank/DDBJ whole genome shotgun (WGS) entry which is preliminary data.</text>
</comment>
<dbReference type="RefSeq" id="WP_344083443.1">
    <property type="nucleotide sequence ID" value="NZ_BAAAHB010000001.1"/>
</dbReference>
<organism evidence="1 2">
    <name type="scientific">Streptomyces stramineus</name>
    <dbReference type="NCBI Taxonomy" id="173861"/>
    <lineage>
        <taxon>Bacteria</taxon>
        <taxon>Bacillati</taxon>
        <taxon>Actinomycetota</taxon>
        <taxon>Actinomycetes</taxon>
        <taxon>Kitasatosporales</taxon>
        <taxon>Streptomycetaceae</taxon>
        <taxon>Streptomyces</taxon>
    </lineage>
</organism>
<sequence>MSIIVRSFDRFDEAAAFDPAGGELGPRARVGSLPPGRTPAGHYGELDGVPVVLYRATGGLRLRLGERDVAVDGHVEIRHERSSDRCRLTVGATTLTYPAPDTLLDPADDPTPFAEAEDFDLGLFAANVAGDARRRDAVYR</sequence>